<keyword evidence="14" id="KW-1185">Reference proteome</keyword>
<evidence type="ECO:0000313" key="13">
    <source>
        <dbReference type="EMBL" id="CUU55757.1"/>
    </source>
</evidence>
<evidence type="ECO:0000256" key="4">
    <source>
        <dbReference type="ARBA" id="ARBA00037901"/>
    </source>
</evidence>
<dbReference type="NCBIfam" id="TIGR02734">
    <property type="entry name" value="crtI_fam"/>
    <property type="match status" value="1"/>
</dbReference>
<feature type="region of interest" description="Disordered" evidence="11">
    <location>
        <begin position="1"/>
        <end position="23"/>
    </location>
</feature>
<keyword evidence="2 10" id="KW-0125">Carotenoid biosynthesis</keyword>
<evidence type="ECO:0000256" key="8">
    <source>
        <dbReference type="ARBA" id="ARBA00042619"/>
    </source>
</evidence>
<accession>A0A0S4QJT4</accession>
<name>A0A0S4QJT4_9ACTN</name>
<evidence type="ECO:0000256" key="7">
    <source>
        <dbReference type="ARBA" id="ARBA00041900"/>
    </source>
</evidence>
<reference evidence="14" key="1">
    <citation type="submission" date="2015-11" db="EMBL/GenBank/DDBJ databases">
        <authorList>
            <person name="Varghese N."/>
        </authorList>
    </citation>
    <scope>NUCLEOTIDE SEQUENCE [LARGE SCALE GENOMIC DNA]</scope>
    <source>
        <strain evidence="14">DSM 45899</strain>
    </source>
</reference>
<protein>
    <recommendedName>
        <fullName evidence="6">4,4'-diaponeurosporene oxygenase</fullName>
    </recommendedName>
    <alternativeName>
        <fullName evidence="7">4,4'-diaponeurosporene oxidase</fullName>
    </alternativeName>
    <alternativeName>
        <fullName evidence="8">Carotenoid oxidase</fullName>
    </alternativeName>
</protein>
<gene>
    <name evidence="13" type="ORF">Ga0074812_1067</name>
</gene>
<comment type="similarity">
    <text evidence="5">Belongs to the carotenoid/retinoid oxidoreductase family. CrtP subfamily.</text>
</comment>
<dbReference type="EMBL" id="FAOZ01000006">
    <property type="protein sequence ID" value="CUU55757.1"/>
    <property type="molecule type" value="Genomic_DNA"/>
</dbReference>
<dbReference type="InterPro" id="IPR002937">
    <property type="entry name" value="Amino_oxidase"/>
</dbReference>
<evidence type="ECO:0000256" key="9">
    <source>
        <dbReference type="ARBA" id="ARBA00048532"/>
    </source>
</evidence>
<dbReference type="Gene3D" id="3.50.50.60">
    <property type="entry name" value="FAD/NAD(P)-binding domain"/>
    <property type="match status" value="2"/>
</dbReference>
<evidence type="ECO:0000256" key="1">
    <source>
        <dbReference type="ARBA" id="ARBA00001974"/>
    </source>
</evidence>
<comment type="pathway">
    <text evidence="4">Carotenoid biosynthesis; staphyloxanthin biosynthesis; staphyloxanthin from farnesyl diphosphate: step 3/5.</text>
</comment>
<evidence type="ECO:0000256" key="6">
    <source>
        <dbReference type="ARBA" id="ARBA00039159"/>
    </source>
</evidence>
<keyword evidence="3 10" id="KW-0560">Oxidoreductase</keyword>
<proteinExistence type="inferred from homology"/>
<organism evidence="13 14">
    <name type="scientific">Parafrankia irregularis</name>
    <dbReference type="NCBI Taxonomy" id="795642"/>
    <lineage>
        <taxon>Bacteria</taxon>
        <taxon>Bacillati</taxon>
        <taxon>Actinomycetota</taxon>
        <taxon>Actinomycetes</taxon>
        <taxon>Frankiales</taxon>
        <taxon>Frankiaceae</taxon>
        <taxon>Parafrankia</taxon>
    </lineage>
</organism>
<dbReference type="GO" id="GO:0016491">
    <property type="term" value="F:oxidoreductase activity"/>
    <property type="evidence" value="ECO:0007669"/>
    <property type="project" value="UniProtKB-KW"/>
</dbReference>
<feature type="domain" description="Amine oxidase" evidence="12">
    <location>
        <begin position="41"/>
        <end position="314"/>
    </location>
</feature>
<comment type="catalytic activity">
    <reaction evidence="9">
        <text>all-trans-4,4'-diaponeurosporene + 2 AH2 + 2 O2 = 4,4'-diaponeurosporenal + 2 A + 3 H2O</text>
        <dbReference type="Rhea" id="RHEA:56104"/>
        <dbReference type="ChEBI" id="CHEBI:13193"/>
        <dbReference type="ChEBI" id="CHEBI:15377"/>
        <dbReference type="ChEBI" id="CHEBI:15379"/>
        <dbReference type="ChEBI" id="CHEBI:17499"/>
        <dbReference type="ChEBI" id="CHEBI:62743"/>
        <dbReference type="ChEBI" id="CHEBI:79065"/>
    </reaction>
</comment>
<dbReference type="PANTHER" id="PTHR43734">
    <property type="entry name" value="PHYTOENE DESATURASE"/>
    <property type="match status" value="1"/>
</dbReference>
<dbReference type="PANTHER" id="PTHR43734:SF7">
    <property type="entry name" value="4,4'-DIAPONEUROSPORENE OXYGENASE"/>
    <property type="match status" value="1"/>
</dbReference>
<dbReference type="InterPro" id="IPR014105">
    <property type="entry name" value="Carotenoid/retinoid_OxRdtase"/>
</dbReference>
<dbReference type="InterPro" id="IPR036188">
    <property type="entry name" value="FAD/NAD-bd_sf"/>
</dbReference>
<evidence type="ECO:0000256" key="2">
    <source>
        <dbReference type="ARBA" id="ARBA00022746"/>
    </source>
</evidence>
<dbReference type="Proteomes" id="UP000198802">
    <property type="component" value="Unassembled WGS sequence"/>
</dbReference>
<evidence type="ECO:0000313" key="14">
    <source>
        <dbReference type="Proteomes" id="UP000198802"/>
    </source>
</evidence>
<dbReference type="GO" id="GO:0016117">
    <property type="term" value="P:carotenoid biosynthetic process"/>
    <property type="evidence" value="ECO:0007669"/>
    <property type="project" value="UniProtKB-KW"/>
</dbReference>
<evidence type="ECO:0000256" key="3">
    <source>
        <dbReference type="ARBA" id="ARBA00023002"/>
    </source>
</evidence>
<feature type="region of interest" description="Disordered" evidence="11">
    <location>
        <begin position="315"/>
        <end position="339"/>
    </location>
</feature>
<comment type="cofactor">
    <cofactor evidence="1">
        <name>FAD</name>
        <dbReference type="ChEBI" id="CHEBI:57692"/>
    </cofactor>
</comment>
<evidence type="ECO:0000256" key="10">
    <source>
        <dbReference type="RuleBase" id="RU362075"/>
    </source>
</evidence>
<dbReference type="Pfam" id="PF01593">
    <property type="entry name" value="Amino_oxidase"/>
    <property type="match status" value="1"/>
</dbReference>
<evidence type="ECO:0000256" key="5">
    <source>
        <dbReference type="ARBA" id="ARBA00038194"/>
    </source>
</evidence>
<evidence type="ECO:0000259" key="12">
    <source>
        <dbReference type="Pfam" id="PF01593"/>
    </source>
</evidence>
<evidence type="ECO:0000256" key="11">
    <source>
        <dbReference type="SAM" id="MobiDB-lite"/>
    </source>
</evidence>
<dbReference type="SUPFAM" id="SSF51905">
    <property type="entry name" value="FAD/NAD(P)-binding domain"/>
    <property type="match status" value="1"/>
</dbReference>
<sequence length="546" mass="57810">MRGRVGGVRIPSDRATRTEGTGPAHRVDHVATVVVVGAGVGGLAAAARLAAAGHWVTVCEAADQIGGKLGWYERDGYGFDTGPSLLTMPEVFEDLFAATGGPFGDVLTLRRLDPIASYRFADGTVLDAHADEAAFLAALDERLSPGAGDEWRRLDDRARRVWGVSEQPFLRSPVSLRALAWMAVRRPGALATVAPASTLRGLGRRHLTDPRLRMMLERYATYTGSDPRRAPAALVTVPHVERRFGGWYIPGGLRLLGHAIAARATERGAVIRTGTPVARISLTPGGRVDGVRLTDGVVLPADVVVSNVDATRLYDGAPPSAEHPGRRGTRPLVEHPPSRRRVRRLAPSLSGFVLLLALRGRTPGLAHHNVLFPADYDAEFDAVFGGRLPWDPTIYIASPDDPATAPPGDEAWFVLVNASPHSASGSSGSPGGGAEVRAGLDWDRPGLVDAYARRILDVLAARGLDVRARVRWYQTISPADLARRTGAPGGSIYGVSSNGPRSAFLRPRNQSPVPGLFLVGGSAHPGGGLPLVTLSAKIVTDLVGPA</sequence>
<dbReference type="AlphaFoldDB" id="A0A0S4QJT4"/>